<evidence type="ECO:0000313" key="2">
    <source>
        <dbReference type="EMBL" id="KAI7838329.1"/>
    </source>
</evidence>
<feature type="compositionally biased region" description="Low complexity" evidence="1">
    <location>
        <begin position="195"/>
        <end position="219"/>
    </location>
</feature>
<dbReference type="Proteomes" id="UP001205105">
    <property type="component" value="Unassembled WGS sequence"/>
</dbReference>
<reference evidence="2" key="1">
    <citation type="submission" date="2020-11" db="EMBL/GenBank/DDBJ databases">
        <title>Chlorella ohadii genome sequencing and assembly.</title>
        <authorList>
            <person name="Murik O."/>
            <person name="Treves H."/>
            <person name="Kedem I."/>
            <person name="Shotland Y."/>
            <person name="Kaplan A."/>
        </authorList>
    </citation>
    <scope>NUCLEOTIDE SEQUENCE</scope>
    <source>
        <strain evidence="2">1</strain>
    </source>
</reference>
<feature type="region of interest" description="Disordered" evidence="1">
    <location>
        <begin position="181"/>
        <end position="228"/>
    </location>
</feature>
<comment type="caution">
    <text evidence="2">The sequence shown here is derived from an EMBL/GenBank/DDBJ whole genome shotgun (WGS) entry which is preliminary data.</text>
</comment>
<dbReference type="AlphaFoldDB" id="A0AAD5DKZ0"/>
<feature type="compositionally biased region" description="Basic and acidic residues" evidence="1">
    <location>
        <begin position="185"/>
        <end position="194"/>
    </location>
</feature>
<keyword evidence="3" id="KW-1185">Reference proteome</keyword>
<evidence type="ECO:0000256" key="1">
    <source>
        <dbReference type="SAM" id="MobiDB-lite"/>
    </source>
</evidence>
<protein>
    <submittedName>
        <fullName evidence="2">Uncharacterized protein</fullName>
    </submittedName>
</protein>
<accession>A0AAD5DKZ0</accession>
<gene>
    <name evidence="2" type="ORF">COHA_007898</name>
</gene>
<organism evidence="2 3">
    <name type="scientific">Chlorella ohadii</name>
    <dbReference type="NCBI Taxonomy" id="2649997"/>
    <lineage>
        <taxon>Eukaryota</taxon>
        <taxon>Viridiplantae</taxon>
        <taxon>Chlorophyta</taxon>
        <taxon>core chlorophytes</taxon>
        <taxon>Trebouxiophyceae</taxon>
        <taxon>Chlorellales</taxon>
        <taxon>Chlorellaceae</taxon>
        <taxon>Chlorella clade</taxon>
        <taxon>Chlorella</taxon>
    </lineage>
</organism>
<proteinExistence type="predicted"/>
<sequence>MAHYLAESICELAAPPLQPSLIRIAASQGDYHSLLLLLHVRPRRLAAGIEVAVYSGLEEDDMGAVARIRRQGIIYAVRQTQAGLEQFVADLIASSPAEFDEPATRPCKLGLYPWHTGDEEWDSVQLDMLPPSTVRRPVHQGPTLPSADWMRVTMPSIFSPDSSLGDAEVRNRAADYAEKQAALKRQMEQHKHEQAAAGTCGPTAPAANSDTAASAAAAAPPQPDSETKFERKWRALRDESMAELQAALLAMLRQALRFRGTLDFPLKAPPIEAAAAAADDQP</sequence>
<dbReference type="EMBL" id="JADXDR010000129">
    <property type="protein sequence ID" value="KAI7838329.1"/>
    <property type="molecule type" value="Genomic_DNA"/>
</dbReference>
<evidence type="ECO:0000313" key="3">
    <source>
        <dbReference type="Proteomes" id="UP001205105"/>
    </source>
</evidence>
<name>A0AAD5DKZ0_9CHLO</name>